<gene>
    <name evidence="10" type="primary">rubA2</name>
    <name evidence="10" type="ORF">McpAg1_00020</name>
</gene>
<feature type="binding site" evidence="8">
    <location>
        <position position="42"/>
    </location>
    <ligand>
        <name>Fe cation</name>
        <dbReference type="ChEBI" id="CHEBI:24875"/>
    </ligand>
</feature>
<organism evidence="10 11">
    <name type="scientific">Methanorbis furvi</name>
    <dbReference type="NCBI Taxonomy" id="3028299"/>
    <lineage>
        <taxon>Archaea</taxon>
        <taxon>Methanobacteriati</taxon>
        <taxon>Methanobacteriota</taxon>
        <taxon>Stenosarchaea group</taxon>
        <taxon>Methanomicrobia</taxon>
        <taxon>Methanomicrobiales</taxon>
        <taxon>Methanocorpusculaceae</taxon>
        <taxon>Methanorbis</taxon>
    </lineage>
</organism>
<comment type="cofactor">
    <cofactor evidence="7 8">
        <name>Fe(3+)</name>
        <dbReference type="ChEBI" id="CHEBI:29034"/>
    </cofactor>
    <text evidence="7 8">Binds 1 Fe(3+) ion per subunit.</text>
</comment>
<dbReference type="PIRSF" id="PIRSF000071">
    <property type="entry name" value="Rubredoxin"/>
    <property type="match status" value="1"/>
</dbReference>
<evidence type="ECO:0000256" key="4">
    <source>
        <dbReference type="ARBA" id="ARBA00022723"/>
    </source>
</evidence>
<dbReference type="PRINTS" id="PR00163">
    <property type="entry name" value="RUBREDOXIN"/>
</dbReference>
<reference evidence="10" key="1">
    <citation type="submission" date="2023-06" db="EMBL/GenBank/DDBJ databases">
        <title>Genome sequence of Methancorpusculaceae sp. Ag1.</title>
        <authorList>
            <person name="Protasov E."/>
            <person name="Platt K."/>
            <person name="Poehlein A."/>
            <person name="Daniel R."/>
            <person name="Brune A."/>
        </authorList>
    </citation>
    <scope>NUCLEOTIDE SEQUENCE</scope>
    <source>
        <strain evidence="10">Ag1</strain>
    </source>
</reference>
<dbReference type="Proteomes" id="UP001273136">
    <property type="component" value="Unassembled WGS sequence"/>
</dbReference>
<dbReference type="RefSeq" id="WP_338093223.1">
    <property type="nucleotide sequence ID" value="NZ_JAWDKA010000001.1"/>
</dbReference>
<dbReference type="GO" id="GO:0043448">
    <property type="term" value="P:alkane catabolic process"/>
    <property type="evidence" value="ECO:0007669"/>
    <property type="project" value="TreeGrafter"/>
</dbReference>
<dbReference type="Pfam" id="PF00301">
    <property type="entry name" value="Rubredoxin"/>
    <property type="match status" value="1"/>
</dbReference>
<evidence type="ECO:0000256" key="6">
    <source>
        <dbReference type="ARBA" id="ARBA00023004"/>
    </source>
</evidence>
<dbReference type="EMBL" id="JAWDKA010000001">
    <property type="protein sequence ID" value="MDV0440826.1"/>
    <property type="molecule type" value="Genomic_DNA"/>
</dbReference>
<comment type="function">
    <text evidence="1 7">Rubredoxin is a small nonheme, iron protein lacking acid-labile sulfide. Its single Fe, chelated to 4 Cys, functions as an electron acceptor and may also stabilize the conformation of the molecule.</text>
</comment>
<dbReference type="PANTHER" id="PTHR47627">
    <property type="entry name" value="RUBREDOXIN"/>
    <property type="match status" value="1"/>
</dbReference>
<evidence type="ECO:0000256" key="5">
    <source>
        <dbReference type="ARBA" id="ARBA00022982"/>
    </source>
</evidence>
<keyword evidence="5 7" id="KW-0249">Electron transport</keyword>
<dbReference type="CDD" id="cd00730">
    <property type="entry name" value="rubredoxin"/>
    <property type="match status" value="1"/>
</dbReference>
<feature type="domain" description="Rubredoxin-like" evidence="9">
    <location>
        <begin position="1"/>
        <end position="47"/>
    </location>
</feature>
<proteinExistence type="inferred from homology"/>
<dbReference type="PROSITE" id="PS50903">
    <property type="entry name" value="RUBREDOXIN_LIKE"/>
    <property type="match status" value="1"/>
</dbReference>
<dbReference type="SUPFAM" id="SSF57802">
    <property type="entry name" value="Rubredoxin-like"/>
    <property type="match status" value="1"/>
</dbReference>
<evidence type="ECO:0000259" key="9">
    <source>
        <dbReference type="PROSITE" id="PS50903"/>
    </source>
</evidence>
<protein>
    <recommendedName>
        <fullName evidence="7">Rubredoxin</fullName>
    </recommendedName>
</protein>
<dbReference type="AlphaFoldDB" id="A0AAE4S957"/>
<comment type="caution">
    <text evidence="10">The sequence shown here is derived from an EMBL/GenBank/DDBJ whole genome shotgun (WGS) entry which is preliminary data.</text>
</comment>
<keyword evidence="6 7" id="KW-0408">Iron</keyword>
<feature type="binding site" evidence="8">
    <location>
        <position position="9"/>
    </location>
    <ligand>
        <name>Fe cation</name>
        <dbReference type="ChEBI" id="CHEBI:24875"/>
    </ligand>
</feature>
<feature type="binding site" evidence="8">
    <location>
        <position position="39"/>
    </location>
    <ligand>
        <name>Fe cation</name>
        <dbReference type="ChEBI" id="CHEBI:24875"/>
    </ligand>
</feature>
<dbReference type="PANTHER" id="PTHR47627:SF1">
    <property type="entry name" value="RUBREDOXIN-1-RELATED"/>
    <property type="match status" value="1"/>
</dbReference>
<dbReference type="InterPro" id="IPR024934">
    <property type="entry name" value="Rubredoxin-like_dom"/>
</dbReference>
<dbReference type="InterPro" id="IPR024935">
    <property type="entry name" value="Rubredoxin_dom"/>
</dbReference>
<evidence type="ECO:0000256" key="3">
    <source>
        <dbReference type="ARBA" id="ARBA00022448"/>
    </source>
</evidence>
<keyword evidence="3 7" id="KW-0813">Transport</keyword>
<comment type="similarity">
    <text evidence="2 7">Belongs to the rubredoxin family.</text>
</comment>
<dbReference type="InterPro" id="IPR024922">
    <property type="entry name" value="Rubredoxin"/>
</dbReference>
<keyword evidence="11" id="KW-1185">Reference proteome</keyword>
<feature type="binding site" evidence="8">
    <location>
        <position position="6"/>
    </location>
    <ligand>
        <name>Fe cation</name>
        <dbReference type="ChEBI" id="CHEBI:24875"/>
    </ligand>
</feature>
<evidence type="ECO:0000256" key="8">
    <source>
        <dbReference type="PIRSR" id="PIRSR000071-1"/>
    </source>
</evidence>
<dbReference type="GO" id="GO:0009055">
    <property type="term" value="F:electron transfer activity"/>
    <property type="evidence" value="ECO:0007669"/>
    <property type="project" value="InterPro"/>
</dbReference>
<sequence length="57" mass="6498">MAKYLCIFCAYIYDEDLGDPKHGIPAGTKYEDVPVTWKCPTCMIPKSKPGLFRKIED</sequence>
<name>A0AAE4S957_9EURY</name>
<keyword evidence="4 7" id="KW-0479">Metal-binding</keyword>
<evidence type="ECO:0000313" key="11">
    <source>
        <dbReference type="Proteomes" id="UP001273136"/>
    </source>
</evidence>
<dbReference type="GO" id="GO:0005506">
    <property type="term" value="F:iron ion binding"/>
    <property type="evidence" value="ECO:0007669"/>
    <property type="project" value="InterPro"/>
</dbReference>
<accession>A0AAE4S957</accession>
<evidence type="ECO:0000256" key="2">
    <source>
        <dbReference type="ARBA" id="ARBA00005337"/>
    </source>
</evidence>
<dbReference type="Gene3D" id="2.20.28.10">
    <property type="match status" value="1"/>
</dbReference>
<evidence type="ECO:0000256" key="7">
    <source>
        <dbReference type="PIRNR" id="PIRNR000071"/>
    </source>
</evidence>
<dbReference type="InterPro" id="IPR050526">
    <property type="entry name" value="Rubredoxin_ET"/>
</dbReference>
<evidence type="ECO:0000256" key="1">
    <source>
        <dbReference type="ARBA" id="ARBA00002360"/>
    </source>
</evidence>
<evidence type="ECO:0000313" key="10">
    <source>
        <dbReference type="EMBL" id="MDV0440826.1"/>
    </source>
</evidence>